<evidence type="ECO:0000313" key="1">
    <source>
        <dbReference type="EMBL" id="JAD31883.1"/>
    </source>
</evidence>
<sequence length="72" mass="8436">MSANNLSMLKAENNFISGEIPNSLIQHAPLQVLVLAENMLSGLLPSRIWYMEFLKDLDLRKKQYLWRDHKHN</sequence>
<proteinExistence type="predicted"/>
<dbReference type="EMBL" id="GBRH01266012">
    <property type="protein sequence ID" value="JAD31883.1"/>
    <property type="molecule type" value="Transcribed_RNA"/>
</dbReference>
<reference evidence="1" key="2">
    <citation type="journal article" date="2015" name="Data Brief">
        <title>Shoot transcriptome of the giant reed, Arundo donax.</title>
        <authorList>
            <person name="Barrero R.A."/>
            <person name="Guerrero F.D."/>
            <person name="Moolhuijzen P."/>
            <person name="Goolsby J.A."/>
            <person name="Tidwell J."/>
            <person name="Bellgard S.E."/>
            <person name="Bellgard M.I."/>
        </authorList>
    </citation>
    <scope>NUCLEOTIDE SEQUENCE</scope>
    <source>
        <tissue evidence="1">Shoot tissue taken approximately 20 cm above the soil surface</tissue>
    </source>
</reference>
<dbReference type="Gene3D" id="3.80.10.10">
    <property type="entry name" value="Ribonuclease Inhibitor"/>
    <property type="match status" value="1"/>
</dbReference>
<dbReference type="InterPro" id="IPR001611">
    <property type="entry name" value="Leu-rich_rpt"/>
</dbReference>
<accession>A0A0A8Z2G3</accession>
<name>A0A0A8Z2G3_ARUDO</name>
<dbReference type="SUPFAM" id="SSF52058">
    <property type="entry name" value="L domain-like"/>
    <property type="match status" value="1"/>
</dbReference>
<dbReference type="InterPro" id="IPR032675">
    <property type="entry name" value="LRR_dom_sf"/>
</dbReference>
<organism evidence="1">
    <name type="scientific">Arundo donax</name>
    <name type="common">Giant reed</name>
    <name type="synonym">Donax arundinaceus</name>
    <dbReference type="NCBI Taxonomy" id="35708"/>
    <lineage>
        <taxon>Eukaryota</taxon>
        <taxon>Viridiplantae</taxon>
        <taxon>Streptophyta</taxon>
        <taxon>Embryophyta</taxon>
        <taxon>Tracheophyta</taxon>
        <taxon>Spermatophyta</taxon>
        <taxon>Magnoliopsida</taxon>
        <taxon>Liliopsida</taxon>
        <taxon>Poales</taxon>
        <taxon>Poaceae</taxon>
        <taxon>PACMAD clade</taxon>
        <taxon>Arundinoideae</taxon>
        <taxon>Arundineae</taxon>
        <taxon>Arundo</taxon>
    </lineage>
</organism>
<reference evidence="1" key="1">
    <citation type="submission" date="2014-09" db="EMBL/GenBank/DDBJ databases">
        <authorList>
            <person name="Magalhaes I.L.F."/>
            <person name="Oliveira U."/>
            <person name="Santos F.R."/>
            <person name="Vidigal T.H.D.A."/>
            <person name="Brescovit A.D."/>
            <person name="Santos A.J."/>
        </authorList>
    </citation>
    <scope>NUCLEOTIDE SEQUENCE</scope>
    <source>
        <tissue evidence="1">Shoot tissue taken approximately 20 cm above the soil surface</tissue>
    </source>
</reference>
<dbReference type="Pfam" id="PF00560">
    <property type="entry name" value="LRR_1"/>
    <property type="match status" value="1"/>
</dbReference>
<protein>
    <submittedName>
        <fullName evidence="1">Uncharacterized protein</fullName>
    </submittedName>
</protein>
<dbReference type="AlphaFoldDB" id="A0A0A8Z2G3"/>